<protein>
    <submittedName>
        <fullName evidence="2">Uncharacterized protein</fullName>
    </submittedName>
</protein>
<reference evidence="2 3" key="1">
    <citation type="submission" date="2019-11" db="EMBL/GenBank/DDBJ databases">
        <title>Whole genome sequence of Oryza granulata.</title>
        <authorList>
            <person name="Li W."/>
        </authorList>
    </citation>
    <scope>NUCLEOTIDE SEQUENCE [LARGE SCALE GENOMIC DNA]</scope>
    <source>
        <strain evidence="3">cv. Menghai</strain>
        <tissue evidence="2">Leaf</tissue>
    </source>
</reference>
<name>A0A6G1DWL5_9ORYZ</name>
<dbReference type="Proteomes" id="UP000479710">
    <property type="component" value="Unassembled WGS sequence"/>
</dbReference>
<proteinExistence type="predicted"/>
<evidence type="ECO:0000313" key="2">
    <source>
        <dbReference type="EMBL" id="KAF0916879.1"/>
    </source>
</evidence>
<feature type="region of interest" description="Disordered" evidence="1">
    <location>
        <begin position="1"/>
        <end position="146"/>
    </location>
</feature>
<keyword evidence="3" id="KW-1185">Reference proteome</keyword>
<dbReference type="AlphaFoldDB" id="A0A6G1DWL5"/>
<evidence type="ECO:0000256" key="1">
    <source>
        <dbReference type="SAM" id="MobiDB-lite"/>
    </source>
</evidence>
<dbReference type="EMBL" id="SPHZ02000005">
    <property type="protein sequence ID" value="KAF0916879.1"/>
    <property type="molecule type" value="Genomic_DNA"/>
</dbReference>
<organism evidence="2 3">
    <name type="scientific">Oryza meyeriana var. granulata</name>
    <dbReference type="NCBI Taxonomy" id="110450"/>
    <lineage>
        <taxon>Eukaryota</taxon>
        <taxon>Viridiplantae</taxon>
        <taxon>Streptophyta</taxon>
        <taxon>Embryophyta</taxon>
        <taxon>Tracheophyta</taxon>
        <taxon>Spermatophyta</taxon>
        <taxon>Magnoliopsida</taxon>
        <taxon>Liliopsida</taxon>
        <taxon>Poales</taxon>
        <taxon>Poaceae</taxon>
        <taxon>BOP clade</taxon>
        <taxon>Oryzoideae</taxon>
        <taxon>Oryzeae</taxon>
        <taxon>Oryzinae</taxon>
        <taxon>Oryza</taxon>
        <taxon>Oryza meyeriana</taxon>
    </lineage>
</organism>
<comment type="caution">
    <text evidence="2">The sequence shown here is derived from an EMBL/GenBank/DDBJ whole genome shotgun (WGS) entry which is preliminary data.</text>
</comment>
<evidence type="ECO:0000313" key="3">
    <source>
        <dbReference type="Proteomes" id="UP000479710"/>
    </source>
</evidence>
<sequence length="192" mass="20290">MIGPTGPDSPVAPVQPQWKGSMGLTGSLSRPLAVSSHRGPSLPPFASRTGRSGLPLCLAPPTRFQEPPFGRVRPAVAALSPHTRPSTPEPSDRARVTHVAAPPPSVRPSVRPAAATAKKQGRSPPAAAKPEQARVPARAHPTPVELEDTRSPGFFCGELWCGLMEPKGEQLRQKHHCILLSSAELLRGGSDE</sequence>
<accession>A0A6G1DWL5</accession>
<gene>
    <name evidence="2" type="ORF">E2562_014618</name>
</gene>